<dbReference type="EMBL" id="QGKV02000299">
    <property type="protein sequence ID" value="KAF3597127.1"/>
    <property type="molecule type" value="Genomic_DNA"/>
</dbReference>
<keyword evidence="2" id="KW-1185">Reference proteome</keyword>
<name>A0ABQ7EK25_BRACR</name>
<evidence type="ECO:0000313" key="2">
    <source>
        <dbReference type="Proteomes" id="UP000266723"/>
    </source>
</evidence>
<proteinExistence type="predicted"/>
<reference evidence="1 2" key="1">
    <citation type="journal article" date="2020" name="BMC Genomics">
        <title>Intraspecific diversification of the crop wild relative Brassica cretica Lam. using demographic model selection.</title>
        <authorList>
            <person name="Kioukis A."/>
            <person name="Michalopoulou V.A."/>
            <person name="Briers L."/>
            <person name="Pirintsos S."/>
            <person name="Studholme D.J."/>
            <person name="Pavlidis P."/>
            <person name="Sarris P.F."/>
        </authorList>
    </citation>
    <scope>NUCLEOTIDE SEQUENCE [LARGE SCALE GENOMIC DNA]</scope>
    <source>
        <strain evidence="2">cv. PFS-1207/04</strain>
    </source>
</reference>
<organism evidence="1 2">
    <name type="scientific">Brassica cretica</name>
    <name type="common">Mustard</name>
    <dbReference type="NCBI Taxonomy" id="69181"/>
    <lineage>
        <taxon>Eukaryota</taxon>
        <taxon>Viridiplantae</taxon>
        <taxon>Streptophyta</taxon>
        <taxon>Embryophyta</taxon>
        <taxon>Tracheophyta</taxon>
        <taxon>Spermatophyta</taxon>
        <taxon>Magnoliopsida</taxon>
        <taxon>eudicotyledons</taxon>
        <taxon>Gunneridae</taxon>
        <taxon>Pentapetalae</taxon>
        <taxon>rosids</taxon>
        <taxon>malvids</taxon>
        <taxon>Brassicales</taxon>
        <taxon>Brassicaceae</taxon>
        <taxon>Brassiceae</taxon>
        <taxon>Brassica</taxon>
    </lineage>
</organism>
<gene>
    <name evidence="1" type="ORF">DY000_02022756</name>
</gene>
<evidence type="ECO:0000313" key="1">
    <source>
        <dbReference type="EMBL" id="KAF3597127.1"/>
    </source>
</evidence>
<accession>A0ABQ7EK25</accession>
<protein>
    <submittedName>
        <fullName evidence="1">Uncharacterized protein</fullName>
    </submittedName>
</protein>
<sequence length="85" mass="8718">MSIVSSTAVVYVVAGEVSSGSVGGVTGVAVERARICQQCLPLPPSSPCQRREARDCPLPPPSAYSSASSGAALLRLLDLFTIQAN</sequence>
<dbReference type="Proteomes" id="UP000266723">
    <property type="component" value="Unassembled WGS sequence"/>
</dbReference>
<comment type="caution">
    <text evidence="1">The sequence shown here is derived from an EMBL/GenBank/DDBJ whole genome shotgun (WGS) entry which is preliminary data.</text>
</comment>